<sequence>MTGSRVFELNDKGVMRGNGRPCYKQRKLPLLHQCLYSKATNKKENNFGQGHQTRQPLMA</sequence>
<proteinExistence type="predicted"/>
<name>A0A2P2N187_RHIMU</name>
<evidence type="ECO:0000313" key="1">
    <source>
        <dbReference type="EMBL" id="MBX36218.1"/>
    </source>
</evidence>
<dbReference type="EMBL" id="GGEC01055734">
    <property type="protein sequence ID" value="MBX36218.1"/>
    <property type="molecule type" value="Transcribed_RNA"/>
</dbReference>
<accession>A0A2P2N187</accession>
<organism evidence="1">
    <name type="scientific">Rhizophora mucronata</name>
    <name type="common">Asiatic mangrove</name>
    <dbReference type="NCBI Taxonomy" id="61149"/>
    <lineage>
        <taxon>Eukaryota</taxon>
        <taxon>Viridiplantae</taxon>
        <taxon>Streptophyta</taxon>
        <taxon>Embryophyta</taxon>
        <taxon>Tracheophyta</taxon>
        <taxon>Spermatophyta</taxon>
        <taxon>Magnoliopsida</taxon>
        <taxon>eudicotyledons</taxon>
        <taxon>Gunneridae</taxon>
        <taxon>Pentapetalae</taxon>
        <taxon>rosids</taxon>
        <taxon>fabids</taxon>
        <taxon>Malpighiales</taxon>
        <taxon>Rhizophoraceae</taxon>
        <taxon>Rhizophora</taxon>
    </lineage>
</organism>
<reference evidence="1" key="1">
    <citation type="submission" date="2018-02" db="EMBL/GenBank/DDBJ databases">
        <title>Rhizophora mucronata_Transcriptome.</title>
        <authorList>
            <person name="Meera S.P."/>
            <person name="Sreeshan A."/>
            <person name="Augustine A."/>
        </authorList>
    </citation>
    <scope>NUCLEOTIDE SEQUENCE</scope>
    <source>
        <tissue evidence="1">Leaf</tissue>
    </source>
</reference>
<protein>
    <submittedName>
        <fullName evidence="1">Uncharacterized protein</fullName>
    </submittedName>
</protein>
<dbReference type="AlphaFoldDB" id="A0A2P2N187"/>